<name>A0A2G8L0C3_STIJA</name>
<feature type="region of interest" description="Disordered" evidence="1">
    <location>
        <begin position="60"/>
        <end position="96"/>
    </location>
</feature>
<feature type="compositionally biased region" description="Acidic residues" evidence="1">
    <location>
        <begin position="68"/>
        <end position="87"/>
    </location>
</feature>
<protein>
    <submittedName>
        <fullName evidence="2">Uncharacterized protein</fullName>
    </submittedName>
</protein>
<feature type="compositionally biased region" description="Basic and acidic residues" evidence="1">
    <location>
        <begin position="197"/>
        <end position="212"/>
    </location>
</feature>
<proteinExistence type="predicted"/>
<organism evidence="2 3">
    <name type="scientific">Stichopus japonicus</name>
    <name type="common">Sea cucumber</name>
    <dbReference type="NCBI Taxonomy" id="307972"/>
    <lineage>
        <taxon>Eukaryota</taxon>
        <taxon>Metazoa</taxon>
        <taxon>Echinodermata</taxon>
        <taxon>Eleutherozoa</taxon>
        <taxon>Echinozoa</taxon>
        <taxon>Holothuroidea</taxon>
        <taxon>Aspidochirotacea</taxon>
        <taxon>Aspidochirotida</taxon>
        <taxon>Stichopodidae</taxon>
        <taxon>Apostichopus</taxon>
    </lineage>
</organism>
<dbReference type="EMBL" id="MRZV01000275">
    <property type="protein sequence ID" value="PIK53723.1"/>
    <property type="molecule type" value="Genomic_DNA"/>
</dbReference>
<dbReference type="Proteomes" id="UP000230750">
    <property type="component" value="Unassembled WGS sequence"/>
</dbReference>
<evidence type="ECO:0000313" key="3">
    <source>
        <dbReference type="Proteomes" id="UP000230750"/>
    </source>
</evidence>
<feature type="region of interest" description="Disordered" evidence="1">
    <location>
        <begin position="110"/>
        <end position="242"/>
    </location>
</feature>
<accession>A0A2G8L0C3</accession>
<keyword evidence="3" id="KW-1185">Reference proteome</keyword>
<evidence type="ECO:0000256" key="1">
    <source>
        <dbReference type="SAM" id="MobiDB-lite"/>
    </source>
</evidence>
<feature type="compositionally biased region" description="Basic and acidic residues" evidence="1">
    <location>
        <begin position="121"/>
        <end position="144"/>
    </location>
</feature>
<dbReference type="AlphaFoldDB" id="A0A2G8L0C3"/>
<evidence type="ECO:0000313" key="2">
    <source>
        <dbReference type="EMBL" id="PIK53723.1"/>
    </source>
</evidence>
<gene>
    <name evidence="2" type="ORF">BSL78_09392</name>
</gene>
<feature type="compositionally biased region" description="Polar residues" evidence="1">
    <location>
        <begin position="168"/>
        <end position="178"/>
    </location>
</feature>
<sequence length="242" mass="27173">MPLYCPPSGVPEDYSVAILQMFQCYLRQLRRCRYQSLGERGWASPIRPGPHLPKYLIHRRRGVRVPPDEDDEDTNPEDGVQGEEDEGIQQNQEASQRVNKYVLDESDDDFELANVSGRRKQVPDVERNNKRPRSEPRGNEDVASHHPIVCPKPIRRPPESVPRPDVKGNNSHPSQGHTVPNKGRPPTPPSVPLISEVGDHRGLTPLRGRRETSPSYQMALGTEPGVHLRSSGGHRPIQNLAV</sequence>
<reference evidence="2 3" key="1">
    <citation type="journal article" date="2017" name="PLoS Biol.">
        <title>The sea cucumber genome provides insights into morphological evolution and visceral regeneration.</title>
        <authorList>
            <person name="Zhang X."/>
            <person name="Sun L."/>
            <person name="Yuan J."/>
            <person name="Sun Y."/>
            <person name="Gao Y."/>
            <person name="Zhang L."/>
            <person name="Li S."/>
            <person name="Dai H."/>
            <person name="Hamel J.F."/>
            <person name="Liu C."/>
            <person name="Yu Y."/>
            <person name="Liu S."/>
            <person name="Lin W."/>
            <person name="Guo K."/>
            <person name="Jin S."/>
            <person name="Xu P."/>
            <person name="Storey K.B."/>
            <person name="Huan P."/>
            <person name="Zhang T."/>
            <person name="Zhou Y."/>
            <person name="Zhang J."/>
            <person name="Lin C."/>
            <person name="Li X."/>
            <person name="Xing L."/>
            <person name="Huo D."/>
            <person name="Sun M."/>
            <person name="Wang L."/>
            <person name="Mercier A."/>
            <person name="Li F."/>
            <person name="Yang H."/>
            <person name="Xiang J."/>
        </authorList>
    </citation>
    <scope>NUCLEOTIDE SEQUENCE [LARGE SCALE GENOMIC DNA]</scope>
    <source>
        <strain evidence="2">Shaxun</strain>
        <tissue evidence="2">Muscle</tissue>
    </source>
</reference>
<comment type="caution">
    <text evidence="2">The sequence shown here is derived from an EMBL/GenBank/DDBJ whole genome shotgun (WGS) entry which is preliminary data.</text>
</comment>
<feature type="compositionally biased region" description="Basic and acidic residues" evidence="1">
    <location>
        <begin position="156"/>
        <end position="166"/>
    </location>
</feature>